<comment type="pathway">
    <text evidence="9">Cofactor biosynthesis; coenzyme A biosynthesis; CoA from (R)-pantothenate: step 4/5.</text>
</comment>
<dbReference type="InterPro" id="IPR014729">
    <property type="entry name" value="Rossmann-like_a/b/a_fold"/>
</dbReference>
<reference evidence="12" key="1">
    <citation type="journal article" date="2019" name="Int. J. Syst. Evol. Microbiol.">
        <title>The Global Catalogue of Microorganisms (GCM) 10K type strain sequencing project: providing services to taxonomists for standard genome sequencing and annotation.</title>
        <authorList>
            <consortium name="The Broad Institute Genomics Platform"/>
            <consortium name="The Broad Institute Genome Sequencing Center for Infectious Disease"/>
            <person name="Wu L."/>
            <person name="Ma J."/>
        </authorList>
    </citation>
    <scope>NUCLEOTIDE SEQUENCE [LARGE SCALE GENOMIC DNA]</scope>
    <source>
        <strain evidence="12">CCUG 54520</strain>
    </source>
</reference>
<dbReference type="SUPFAM" id="SSF52374">
    <property type="entry name" value="Nucleotidylyl transferase"/>
    <property type="match status" value="1"/>
</dbReference>
<feature type="binding site" evidence="9">
    <location>
        <begin position="122"/>
        <end position="128"/>
    </location>
    <ligand>
        <name>ATP</name>
        <dbReference type="ChEBI" id="CHEBI:30616"/>
    </ligand>
</feature>
<dbReference type="NCBIfam" id="TIGR01510">
    <property type="entry name" value="coaD_prev_kdtB"/>
    <property type="match status" value="1"/>
</dbReference>
<comment type="function">
    <text evidence="9">Reversibly transfers an adenylyl group from ATP to 4'-phosphopantetheine, yielding dephospho-CoA (dPCoA) and pyrophosphate.</text>
</comment>
<evidence type="ECO:0000256" key="1">
    <source>
        <dbReference type="ARBA" id="ARBA00022490"/>
    </source>
</evidence>
<keyword evidence="3 9" id="KW-0548">Nucleotidyltransferase</keyword>
<keyword evidence="12" id="KW-1185">Reference proteome</keyword>
<comment type="subcellular location">
    <subcellularLocation>
        <location evidence="9">Cytoplasm</location>
    </subcellularLocation>
</comment>
<organism evidence="11 12">
    <name type="scientific">Rhodococcus kronopolitis</name>
    <dbReference type="NCBI Taxonomy" id="1460226"/>
    <lineage>
        <taxon>Bacteria</taxon>
        <taxon>Bacillati</taxon>
        <taxon>Actinomycetota</taxon>
        <taxon>Actinomycetes</taxon>
        <taxon>Mycobacteriales</taxon>
        <taxon>Nocardiaceae</taxon>
        <taxon>Rhodococcus</taxon>
    </lineage>
</organism>
<dbReference type="PANTHER" id="PTHR21342">
    <property type="entry name" value="PHOSPHOPANTETHEINE ADENYLYLTRANSFERASE"/>
    <property type="match status" value="1"/>
</dbReference>
<evidence type="ECO:0000256" key="6">
    <source>
        <dbReference type="ARBA" id="ARBA00022842"/>
    </source>
</evidence>
<dbReference type="PANTHER" id="PTHR21342:SF1">
    <property type="entry name" value="PHOSPHOPANTETHEINE ADENYLYLTRANSFERASE"/>
    <property type="match status" value="1"/>
</dbReference>
<evidence type="ECO:0000313" key="12">
    <source>
        <dbReference type="Proteomes" id="UP001595914"/>
    </source>
</evidence>
<dbReference type="Pfam" id="PF01467">
    <property type="entry name" value="CTP_transf_like"/>
    <property type="match status" value="1"/>
</dbReference>
<evidence type="ECO:0000256" key="9">
    <source>
        <dbReference type="HAMAP-Rule" id="MF_00151"/>
    </source>
</evidence>
<keyword evidence="4 9" id="KW-0547">Nucleotide-binding</keyword>
<evidence type="ECO:0000256" key="4">
    <source>
        <dbReference type="ARBA" id="ARBA00022741"/>
    </source>
</evidence>
<keyword evidence="7 9" id="KW-0173">Coenzyme A biosynthesis</keyword>
<keyword evidence="5 9" id="KW-0067">ATP-binding</keyword>
<dbReference type="GO" id="GO:0004595">
    <property type="term" value="F:pantetheine-phosphate adenylyltransferase activity"/>
    <property type="evidence" value="ECO:0007669"/>
    <property type="project" value="UniProtKB-EC"/>
</dbReference>
<feature type="binding site" evidence="9">
    <location>
        <position position="9"/>
    </location>
    <ligand>
        <name>substrate</name>
    </ligand>
</feature>
<evidence type="ECO:0000256" key="3">
    <source>
        <dbReference type="ARBA" id="ARBA00022695"/>
    </source>
</evidence>
<evidence type="ECO:0000256" key="8">
    <source>
        <dbReference type="ARBA" id="ARBA00029346"/>
    </source>
</evidence>
<proteinExistence type="inferred from homology"/>
<name>A0ABV9FN59_9NOCA</name>
<dbReference type="PRINTS" id="PR01020">
    <property type="entry name" value="LPSBIOSNTHSS"/>
</dbReference>
<dbReference type="CDD" id="cd02163">
    <property type="entry name" value="PPAT"/>
    <property type="match status" value="1"/>
</dbReference>
<gene>
    <name evidence="9 11" type="primary">coaD</name>
    <name evidence="11" type="ORF">ACFO6S_01095</name>
</gene>
<dbReference type="EC" id="2.7.7.3" evidence="9"/>
<feature type="binding site" evidence="9">
    <location>
        <position position="73"/>
    </location>
    <ligand>
        <name>substrate</name>
    </ligand>
</feature>
<evidence type="ECO:0000313" key="11">
    <source>
        <dbReference type="EMBL" id="MFC4602285.1"/>
    </source>
</evidence>
<keyword evidence="2 9" id="KW-0808">Transferase</keyword>
<dbReference type="EMBL" id="JBHSFO010000001">
    <property type="protein sequence ID" value="MFC4602285.1"/>
    <property type="molecule type" value="Genomic_DNA"/>
</dbReference>
<accession>A0ABV9FN59</accession>
<dbReference type="InterPro" id="IPR001980">
    <property type="entry name" value="PPAT"/>
</dbReference>
<feature type="binding site" evidence="9">
    <location>
        <position position="17"/>
    </location>
    <ligand>
        <name>ATP</name>
        <dbReference type="ChEBI" id="CHEBI:30616"/>
    </ligand>
</feature>
<feature type="binding site" evidence="9">
    <location>
        <begin position="9"/>
        <end position="10"/>
    </location>
    <ligand>
        <name>ATP</name>
        <dbReference type="ChEBI" id="CHEBI:30616"/>
    </ligand>
</feature>
<dbReference type="Proteomes" id="UP001595914">
    <property type="component" value="Unassembled WGS sequence"/>
</dbReference>
<dbReference type="Gene3D" id="3.40.50.620">
    <property type="entry name" value="HUPs"/>
    <property type="match status" value="1"/>
</dbReference>
<comment type="similarity">
    <text evidence="9">Belongs to the bacterial CoaD family.</text>
</comment>
<feature type="binding site" evidence="9">
    <location>
        <position position="41"/>
    </location>
    <ligand>
        <name>substrate</name>
    </ligand>
</feature>
<comment type="catalytic activity">
    <reaction evidence="8 9">
        <text>(R)-4'-phosphopantetheine + ATP + H(+) = 3'-dephospho-CoA + diphosphate</text>
        <dbReference type="Rhea" id="RHEA:19801"/>
        <dbReference type="ChEBI" id="CHEBI:15378"/>
        <dbReference type="ChEBI" id="CHEBI:30616"/>
        <dbReference type="ChEBI" id="CHEBI:33019"/>
        <dbReference type="ChEBI" id="CHEBI:57328"/>
        <dbReference type="ChEBI" id="CHEBI:61723"/>
        <dbReference type="EC" id="2.7.7.3"/>
    </reaction>
</comment>
<keyword evidence="6 9" id="KW-0460">Magnesium</keyword>
<dbReference type="NCBIfam" id="TIGR00125">
    <property type="entry name" value="cyt_tran_rel"/>
    <property type="match status" value="1"/>
</dbReference>
<feature type="site" description="Transition state stabilizer" evidence="9">
    <location>
        <position position="17"/>
    </location>
</feature>
<evidence type="ECO:0000259" key="10">
    <source>
        <dbReference type="Pfam" id="PF01467"/>
    </source>
</evidence>
<feature type="binding site" evidence="9">
    <location>
        <position position="87"/>
    </location>
    <ligand>
        <name>substrate</name>
    </ligand>
</feature>
<sequence length="163" mass="17852">MSSAVCPGSFDPVTNGHLDVIGRVAVQFDEVIVTVMINKNKQGMFSVEERLEMMREATAHLPNVRVDSWHGLLVDYAKANGAGAIVKGLRGANDFDYELQMAQMNHKLTGVDTLFIATNPVYSYLSSSLVKEVAAFGGDVADMLPAKVHQRLMARLEERAAQQ</sequence>
<feature type="binding site" evidence="9">
    <location>
        <position position="98"/>
    </location>
    <ligand>
        <name>ATP</name>
        <dbReference type="ChEBI" id="CHEBI:30616"/>
    </ligand>
</feature>
<evidence type="ECO:0000256" key="5">
    <source>
        <dbReference type="ARBA" id="ARBA00022840"/>
    </source>
</evidence>
<dbReference type="RefSeq" id="WP_378413325.1">
    <property type="nucleotide sequence ID" value="NZ_JBHSFO010000001.1"/>
</dbReference>
<comment type="cofactor">
    <cofactor evidence="9">
        <name>Mg(2+)</name>
        <dbReference type="ChEBI" id="CHEBI:18420"/>
    </cofactor>
</comment>
<keyword evidence="1 9" id="KW-0963">Cytoplasm</keyword>
<evidence type="ECO:0000256" key="7">
    <source>
        <dbReference type="ARBA" id="ARBA00022993"/>
    </source>
</evidence>
<feature type="domain" description="Cytidyltransferase-like" evidence="10">
    <location>
        <begin position="5"/>
        <end position="132"/>
    </location>
</feature>
<evidence type="ECO:0000256" key="2">
    <source>
        <dbReference type="ARBA" id="ARBA00022679"/>
    </source>
</evidence>
<protein>
    <recommendedName>
        <fullName evidence="9">Phosphopantetheine adenylyltransferase</fullName>
        <ecNumber evidence="9">2.7.7.3</ecNumber>
    </recommendedName>
    <alternativeName>
        <fullName evidence="9">Dephospho-CoA pyrophosphorylase</fullName>
    </alternativeName>
    <alternativeName>
        <fullName evidence="9">Pantetheine-phosphate adenylyltransferase</fullName>
        <shortName evidence="9">PPAT</shortName>
    </alternativeName>
</protein>
<comment type="caution">
    <text evidence="11">The sequence shown here is derived from an EMBL/GenBank/DDBJ whole genome shotgun (WGS) entry which is preliminary data.</text>
</comment>
<comment type="subunit">
    <text evidence="9">Homohexamer.</text>
</comment>
<dbReference type="InterPro" id="IPR004821">
    <property type="entry name" value="Cyt_trans-like"/>
</dbReference>
<dbReference type="HAMAP" id="MF_00151">
    <property type="entry name" value="PPAT_bact"/>
    <property type="match status" value="1"/>
</dbReference>
<feature type="binding site" evidence="9">
    <location>
        <begin position="88"/>
        <end position="90"/>
    </location>
    <ligand>
        <name>ATP</name>
        <dbReference type="ChEBI" id="CHEBI:30616"/>
    </ligand>
</feature>